<dbReference type="GO" id="GO:0045892">
    <property type="term" value="P:negative regulation of DNA-templated transcription"/>
    <property type="evidence" value="ECO:0007669"/>
    <property type="project" value="InterPro"/>
</dbReference>
<proteinExistence type="evidence at transcript level"/>
<dbReference type="InterPro" id="IPR018379">
    <property type="entry name" value="BEN_domain"/>
</dbReference>
<dbReference type="PANTHER" id="PTHR14628">
    <property type="entry name" value="BEN DOMAIN-CONTAINING PROTEIN 5"/>
    <property type="match status" value="1"/>
</dbReference>
<organism evidence="3">
    <name type="scientific">Amblyomma triste</name>
    <name type="common">Neotropical tick</name>
    <dbReference type="NCBI Taxonomy" id="251400"/>
    <lineage>
        <taxon>Eukaryota</taxon>
        <taxon>Metazoa</taxon>
        <taxon>Ecdysozoa</taxon>
        <taxon>Arthropoda</taxon>
        <taxon>Chelicerata</taxon>
        <taxon>Arachnida</taxon>
        <taxon>Acari</taxon>
        <taxon>Parasitiformes</taxon>
        <taxon>Ixodida</taxon>
        <taxon>Ixodoidea</taxon>
        <taxon>Ixodidae</taxon>
        <taxon>Amblyomminae</taxon>
        <taxon>Amblyomma</taxon>
    </lineage>
</organism>
<feature type="region of interest" description="Disordered" evidence="1">
    <location>
        <begin position="199"/>
        <end position="229"/>
    </location>
</feature>
<name>A0A023G912_AMBTT</name>
<accession>A0A023G912</accession>
<dbReference type="PROSITE" id="PS51457">
    <property type="entry name" value="BEN"/>
    <property type="match status" value="1"/>
</dbReference>
<reference evidence="3" key="1">
    <citation type="submission" date="2014-03" db="EMBL/GenBank/DDBJ databases">
        <title>The sialotranscriptome of Amblyomma triste, Amblyomma parvum and Amblyomma cajennense ticks, uncovered by 454-based RNA-seq.</title>
        <authorList>
            <person name="Garcia G.R."/>
            <person name="Gardinassi L.G."/>
            <person name="Ribeiro J.M."/>
            <person name="Anatriello E."/>
            <person name="Ferreira B.R."/>
            <person name="Moreira H.N."/>
            <person name="Mafra C."/>
            <person name="Olegario M.M."/>
            <person name="Szabo P.J."/>
            <person name="Miranda-Santos I.K."/>
            <person name="Maruyama S.R."/>
        </authorList>
    </citation>
    <scope>NUCLEOTIDE SEQUENCE</scope>
    <source>
        <strain evidence="3">Mato Grasso do Sul</strain>
        <tissue evidence="3">Salivary glands</tissue>
    </source>
</reference>
<dbReference type="EMBL" id="GBBM01005174">
    <property type="protein sequence ID" value="JAC30244.1"/>
    <property type="molecule type" value="mRNA"/>
</dbReference>
<dbReference type="PANTHER" id="PTHR14628:SF1">
    <property type="entry name" value="BEN DOMAIN-CONTAINING PROTEIN 5"/>
    <property type="match status" value="1"/>
</dbReference>
<dbReference type="AlphaFoldDB" id="A0A023G912"/>
<evidence type="ECO:0000313" key="3">
    <source>
        <dbReference type="EMBL" id="JAC30244.1"/>
    </source>
</evidence>
<feature type="domain" description="BEN" evidence="2">
    <location>
        <begin position="348"/>
        <end position="453"/>
    </location>
</feature>
<feature type="region of interest" description="Disordered" evidence="1">
    <location>
        <begin position="152"/>
        <end position="179"/>
    </location>
</feature>
<sequence length="464" mass="52094">MFVYVEFESNLKTAVVEHTQVRHVDSKKGPFNPLDADDFDAAESYRVHTYYNGDNCEFLNAKIIRITETLEEMVAFKSKRPKRCFIQEVNPQRPKQKGPHASCTSAQRLERGHAKRAQRQLLIERALHDYEAELTPENSLKTLENRLKAVEEQLSQAEPGSRRQSSQSAAESDDSVPRSDYAVLQKKYEALQRDIEELQTRNSELERSLKSKISQDEESRPTDSAKSEDFEISIPLQAIAVEQNGPPTEPEDSAAPDTQAEGAAECVDVSTFYGETKESSADVTGNDVSMDPVEASEPAVDESYVMPDLDETFTDCKPDSMGLSYSGREVDGEPEVGTVRKDGKVYGGCGYWFTKGQWSKMFSAKSDANFCGRAASLFWTESELAERCVTGRLSNASISRGETIPRPPLSPDKLSALKDLFRVYVGKDPLMSRRMKNVRPHLSTYLCTVRKRRKSSSQQLKHDI</sequence>
<feature type="region of interest" description="Disordered" evidence="1">
    <location>
        <begin position="87"/>
        <end position="115"/>
    </location>
</feature>
<dbReference type="InterPro" id="IPR040391">
    <property type="entry name" value="BEND5"/>
</dbReference>
<evidence type="ECO:0000259" key="2">
    <source>
        <dbReference type="PROSITE" id="PS51457"/>
    </source>
</evidence>
<feature type="region of interest" description="Disordered" evidence="1">
    <location>
        <begin position="277"/>
        <end position="298"/>
    </location>
</feature>
<protein>
    <recommendedName>
        <fullName evidence="2">BEN domain-containing protein</fullName>
    </recommendedName>
</protein>
<evidence type="ECO:0000256" key="1">
    <source>
        <dbReference type="SAM" id="MobiDB-lite"/>
    </source>
</evidence>
<dbReference type="GO" id="GO:0003677">
    <property type="term" value="F:DNA binding"/>
    <property type="evidence" value="ECO:0007669"/>
    <property type="project" value="InterPro"/>
</dbReference>